<dbReference type="GO" id="GO:0030246">
    <property type="term" value="F:carbohydrate binding"/>
    <property type="evidence" value="ECO:0007669"/>
    <property type="project" value="InterPro"/>
</dbReference>
<dbReference type="PANTHER" id="PTHR11051">
    <property type="entry name" value="GLYCOSYL HYDROLASE-RELATED"/>
    <property type="match status" value="1"/>
</dbReference>
<organism evidence="9 10">
    <name type="scientific">Candidatus Scatomorpha intestinavium</name>
    <dbReference type="NCBI Taxonomy" id="2840922"/>
    <lineage>
        <taxon>Bacteria</taxon>
        <taxon>Bacillati</taxon>
        <taxon>Bacillota</taxon>
        <taxon>Clostridia</taxon>
        <taxon>Eubacteriales</taxon>
        <taxon>Candidatus Scatomorpha</taxon>
    </lineage>
</organism>
<gene>
    <name evidence="9" type="ORF">IAB77_00770</name>
</gene>
<dbReference type="GO" id="GO:0004553">
    <property type="term" value="F:hydrolase activity, hydrolyzing O-glycosyl compounds"/>
    <property type="evidence" value="ECO:0007669"/>
    <property type="project" value="TreeGrafter"/>
</dbReference>
<sequence>MRNDVKFDGWTLTARGGERDRFLESVFFTGSGRMGSRGVTALRTEPRPLDCGLFVAGIFDRINEGSPITDFAALPTPVWAEIDLGGRRAAICSEVTRTLDLRTGELRIEYAVTGGARVMERRLFSLTDPGYVFQRFEISSDAPVTLTLGVDESPRNCPIPDDQVKENSEVVQMFRTLESGPARRAYSTRFTSLRLDYELSFGPAPEGFTPEGGARFSGRSFCVESACRVVTSRDADPRLRQLGQEEAAYGAALSRARDELGRRWAGCEVKIGGDPDSESALRYVCYQLMANCPARDGTVSIGARGLTHTRYKGCCFWDTDMFIMPYFLLTDPESARCLMDFRVHTLPAAKAHAKKMNGAGTRYPWMVSLDGSEQCESWDIGCSEVHVTADVAYAAGQYVDWTGDGDFMRRGGAEMLIETARFWPSRYSPAPGGGVNLLFCKGPDEYCGITSNNLYTNCMVKHNIAIAAAAAREYLPEVPEAEIDSLERFSAGIRLPRDGKTGRWLQDDTFHLLEPVDITALKPDDSAAYSRVCFDALQRLKVIKQADVLLLMSRFPERFSPEEKLAAWEDFEPLCIHDSTLSFATHALFAAQCGLSGAAKRYFDKALWLDLREVMGNTGKEGLHLACLGETYQAVVFGFAGLHLEDGKPALAPHLPEGWDSLEFPFRFRGEAFTARVTRGVAEITKLP</sequence>
<evidence type="ECO:0000256" key="5">
    <source>
        <dbReference type="PIRSR" id="PIRSR036289-51"/>
    </source>
</evidence>
<dbReference type="Gene3D" id="2.70.98.40">
    <property type="entry name" value="Glycoside hydrolase, family 65, N-terminal domain"/>
    <property type="match status" value="1"/>
</dbReference>
<dbReference type="Gene3D" id="1.50.10.10">
    <property type="match status" value="1"/>
</dbReference>
<evidence type="ECO:0000256" key="1">
    <source>
        <dbReference type="ARBA" id="ARBA00006768"/>
    </source>
</evidence>
<evidence type="ECO:0000259" key="8">
    <source>
        <dbReference type="Pfam" id="PF03636"/>
    </source>
</evidence>
<dbReference type="GO" id="GO:0016757">
    <property type="term" value="F:glycosyltransferase activity"/>
    <property type="evidence" value="ECO:0007669"/>
    <property type="project" value="UniProtKB-KW"/>
</dbReference>
<protein>
    <submittedName>
        <fullName evidence="9">Glycoside hydrolase family 65 protein</fullName>
    </submittedName>
</protein>
<dbReference type="EMBL" id="DVGA01000011">
    <property type="protein sequence ID" value="HIQ77773.1"/>
    <property type="molecule type" value="Genomic_DNA"/>
</dbReference>
<dbReference type="InterPro" id="IPR005194">
    <property type="entry name" value="Glyco_hydro_65_C"/>
</dbReference>
<dbReference type="InterPro" id="IPR012341">
    <property type="entry name" value="6hp_glycosidase-like_sf"/>
</dbReference>
<dbReference type="SUPFAM" id="SSF74650">
    <property type="entry name" value="Galactose mutarotase-like"/>
    <property type="match status" value="1"/>
</dbReference>
<dbReference type="InterPro" id="IPR008928">
    <property type="entry name" value="6-hairpin_glycosidase_sf"/>
</dbReference>
<feature type="domain" description="Glycoside hydrolase family 65 N-terminal" evidence="8">
    <location>
        <begin position="23"/>
        <end position="165"/>
    </location>
</feature>
<dbReference type="PIRSF" id="PIRSF036289">
    <property type="entry name" value="Glycosyl_hydrolase_malt_phosph"/>
    <property type="match status" value="1"/>
</dbReference>
<evidence type="ECO:0000313" key="9">
    <source>
        <dbReference type="EMBL" id="HIQ77773.1"/>
    </source>
</evidence>
<dbReference type="Proteomes" id="UP000824262">
    <property type="component" value="Unassembled WGS sequence"/>
</dbReference>
<feature type="active site" description="Proton donor" evidence="4">
    <location>
        <position position="445"/>
    </location>
</feature>
<proteinExistence type="inferred from homology"/>
<evidence type="ECO:0000256" key="3">
    <source>
        <dbReference type="ARBA" id="ARBA00022679"/>
    </source>
</evidence>
<name>A0A9D0ZC39_9FIRM</name>
<dbReference type="InterPro" id="IPR005195">
    <property type="entry name" value="Glyco_hydro_65_M"/>
</dbReference>
<dbReference type="Pfam" id="PF03636">
    <property type="entry name" value="Glyco_hydro_65N"/>
    <property type="match status" value="1"/>
</dbReference>
<comment type="similarity">
    <text evidence="1">Belongs to the glycosyl hydrolase 65 family.</text>
</comment>
<reference evidence="9" key="2">
    <citation type="journal article" date="2021" name="PeerJ">
        <title>Extensive microbial diversity within the chicken gut microbiome revealed by metagenomics and culture.</title>
        <authorList>
            <person name="Gilroy R."/>
            <person name="Ravi A."/>
            <person name="Getino M."/>
            <person name="Pursley I."/>
            <person name="Horton D.L."/>
            <person name="Alikhan N.F."/>
            <person name="Baker D."/>
            <person name="Gharbi K."/>
            <person name="Hall N."/>
            <person name="Watson M."/>
            <person name="Adriaenssens E.M."/>
            <person name="Foster-Nyarko E."/>
            <person name="Jarju S."/>
            <person name="Secka A."/>
            <person name="Antonio M."/>
            <person name="Oren A."/>
            <person name="Chaudhuri R.R."/>
            <person name="La Ragione R."/>
            <person name="Hildebrand F."/>
            <person name="Pallen M.J."/>
        </authorList>
    </citation>
    <scope>NUCLEOTIDE SEQUENCE</scope>
    <source>
        <strain evidence="9">ChiBcolR7-354</strain>
    </source>
</reference>
<feature type="binding site" evidence="5">
    <location>
        <begin position="544"/>
        <end position="545"/>
    </location>
    <ligand>
        <name>substrate</name>
    </ligand>
</feature>
<evidence type="ECO:0000259" key="7">
    <source>
        <dbReference type="Pfam" id="PF03633"/>
    </source>
</evidence>
<accession>A0A9D0ZC39</accession>
<feature type="domain" description="Glycoside hydrolase family 65 C-terminal" evidence="7">
    <location>
        <begin position="644"/>
        <end position="687"/>
    </location>
</feature>
<dbReference type="InterPro" id="IPR017045">
    <property type="entry name" value="Malt_Pase/Glycosyl_Hdrlase"/>
</dbReference>
<dbReference type="InterPro" id="IPR005196">
    <property type="entry name" value="Glyco_hydro_65_N"/>
</dbReference>
<feature type="binding site" evidence="5">
    <location>
        <begin position="317"/>
        <end position="318"/>
    </location>
    <ligand>
        <name>substrate</name>
    </ligand>
</feature>
<dbReference type="Gene3D" id="2.60.420.10">
    <property type="entry name" value="Maltose phosphorylase, domain 3"/>
    <property type="match status" value="1"/>
</dbReference>
<keyword evidence="3" id="KW-0808">Transferase</keyword>
<dbReference type="InterPro" id="IPR011013">
    <property type="entry name" value="Gal_mutarotase_sf_dom"/>
</dbReference>
<dbReference type="GO" id="GO:0005975">
    <property type="term" value="P:carbohydrate metabolic process"/>
    <property type="evidence" value="ECO:0007669"/>
    <property type="project" value="InterPro"/>
</dbReference>
<keyword evidence="2" id="KW-0328">Glycosyltransferase</keyword>
<reference evidence="9" key="1">
    <citation type="submission" date="2020-10" db="EMBL/GenBank/DDBJ databases">
        <authorList>
            <person name="Gilroy R."/>
        </authorList>
    </citation>
    <scope>NUCLEOTIDE SEQUENCE</scope>
    <source>
        <strain evidence="9">ChiBcolR7-354</strain>
    </source>
</reference>
<keyword evidence="9" id="KW-0378">Hydrolase</keyword>
<evidence type="ECO:0000256" key="2">
    <source>
        <dbReference type="ARBA" id="ARBA00022676"/>
    </source>
</evidence>
<dbReference type="InterPro" id="IPR037018">
    <property type="entry name" value="GH65_N"/>
</dbReference>
<dbReference type="SUPFAM" id="SSF48208">
    <property type="entry name" value="Six-hairpin glycosidases"/>
    <property type="match status" value="1"/>
</dbReference>
<evidence type="ECO:0000256" key="4">
    <source>
        <dbReference type="PIRSR" id="PIRSR036289-50"/>
    </source>
</evidence>
<dbReference type="Pfam" id="PF03632">
    <property type="entry name" value="Glyco_hydro_65m"/>
    <property type="match status" value="1"/>
</dbReference>
<dbReference type="PANTHER" id="PTHR11051:SF8">
    <property type="entry name" value="PROTEIN-GLUCOSYLGALACTOSYLHYDROXYLYSINE GLUCOSIDASE"/>
    <property type="match status" value="1"/>
</dbReference>
<comment type="caution">
    <text evidence="9">The sequence shown here is derived from an EMBL/GenBank/DDBJ whole genome shotgun (WGS) entry which is preliminary data.</text>
</comment>
<feature type="domain" description="Glycoside hydrolase family 65 central catalytic" evidence="6">
    <location>
        <begin position="282"/>
        <end position="632"/>
    </location>
</feature>
<evidence type="ECO:0000313" key="10">
    <source>
        <dbReference type="Proteomes" id="UP000824262"/>
    </source>
</evidence>
<dbReference type="Pfam" id="PF03633">
    <property type="entry name" value="Glyco_hydro_65C"/>
    <property type="match status" value="1"/>
</dbReference>
<evidence type="ECO:0000259" key="6">
    <source>
        <dbReference type="Pfam" id="PF03632"/>
    </source>
</evidence>
<dbReference type="AlphaFoldDB" id="A0A9D0ZC39"/>